<dbReference type="PANTHER" id="PTHR47156:SF10">
    <property type="entry name" value="E3 UBIQUITIN-PROTEIN LIGASE TRIM-21-RELATED"/>
    <property type="match status" value="1"/>
</dbReference>
<reference evidence="6 7" key="1">
    <citation type="submission" date="2024-05" db="EMBL/GenBank/DDBJ databases">
        <authorList>
            <person name="Wallberg A."/>
        </authorList>
    </citation>
    <scope>NUCLEOTIDE SEQUENCE [LARGE SCALE GENOMIC DNA]</scope>
</reference>
<evidence type="ECO:0000259" key="5">
    <source>
        <dbReference type="PROSITE" id="PS50089"/>
    </source>
</evidence>
<protein>
    <recommendedName>
        <fullName evidence="5">RING-type domain-containing protein</fullName>
    </recommendedName>
</protein>
<evidence type="ECO:0000256" key="4">
    <source>
        <dbReference type="PROSITE-ProRule" id="PRU00175"/>
    </source>
</evidence>
<accession>A0AAV2SMR3</accession>
<feature type="domain" description="RING-type" evidence="5">
    <location>
        <begin position="5"/>
        <end position="49"/>
    </location>
</feature>
<dbReference type="SMART" id="SM00184">
    <property type="entry name" value="RING"/>
    <property type="match status" value="1"/>
</dbReference>
<keyword evidence="7" id="KW-1185">Reference proteome</keyword>
<dbReference type="SUPFAM" id="SSF57845">
    <property type="entry name" value="B-box zinc-binding domain"/>
    <property type="match status" value="1"/>
</dbReference>
<dbReference type="InterPro" id="IPR013083">
    <property type="entry name" value="Znf_RING/FYVE/PHD"/>
</dbReference>
<dbReference type="PROSITE" id="PS00518">
    <property type="entry name" value="ZF_RING_1"/>
    <property type="match status" value="1"/>
</dbReference>
<dbReference type="Gene3D" id="3.30.40.10">
    <property type="entry name" value="Zinc/RING finger domain, C3HC4 (zinc finger)"/>
    <property type="match status" value="1"/>
</dbReference>
<evidence type="ECO:0000313" key="6">
    <source>
        <dbReference type="EMBL" id="CAL4225214.1"/>
    </source>
</evidence>
<comment type="caution">
    <text evidence="6">The sequence shown here is derived from an EMBL/GenBank/DDBJ whole genome shotgun (WGS) entry which is preliminary data.</text>
</comment>
<dbReference type="Pfam" id="PF14634">
    <property type="entry name" value="zf-RING_5"/>
    <property type="match status" value="1"/>
</dbReference>
<dbReference type="Proteomes" id="UP001497623">
    <property type="component" value="Unassembled WGS sequence"/>
</dbReference>
<dbReference type="EMBL" id="CAXKWB010101231">
    <property type="protein sequence ID" value="CAL4225214.1"/>
    <property type="molecule type" value="Genomic_DNA"/>
</dbReference>
<keyword evidence="2 4" id="KW-0863">Zinc-finger</keyword>
<keyword evidence="3" id="KW-0862">Zinc</keyword>
<dbReference type="InterPro" id="IPR029000">
    <property type="entry name" value="Cyclophilin-like_dom_sf"/>
</dbReference>
<dbReference type="Gene3D" id="2.40.100.10">
    <property type="entry name" value="Cyclophilin-like"/>
    <property type="match status" value="1"/>
</dbReference>
<proteinExistence type="predicted"/>
<dbReference type="GO" id="GO:0008270">
    <property type="term" value="F:zinc ion binding"/>
    <property type="evidence" value="ECO:0007669"/>
    <property type="project" value="UniProtKB-KW"/>
</dbReference>
<feature type="non-terminal residue" evidence="6">
    <location>
        <position position="1"/>
    </location>
</feature>
<evidence type="ECO:0000256" key="2">
    <source>
        <dbReference type="ARBA" id="ARBA00022771"/>
    </source>
</evidence>
<dbReference type="SUPFAM" id="SSF50891">
    <property type="entry name" value="Cyclophilin-like"/>
    <property type="match status" value="1"/>
</dbReference>
<dbReference type="SUPFAM" id="SSF57850">
    <property type="entry name" value="RING/U-box"/>
    <property type="match status" value="1"/>
</dbReference>
<dbReference type="InterPro" id="IPR001841">
    <property type="entry name" value="Znf_RING"/>
</dbReference>
<evidence type="ECO:0000313" key="7">
    <source>
        <dbReference type="Proteomes" id="UP001497623"/>
    </source>
</evidence>
<sequence>DVTICKICRDTYTTTGLSRPHSLSCGHTLCGVCATRLLVDGEIVCPVCKQTYKYHDINKITINHEVEDIIERMTTAVSLSADSTTAITDPAAAIPKHVPTPTGPKLHYGICEEHGAYKVHYCLTHTIFICSDCVVAYHLDGGCRRFPIAKVLNDRKADLSKKIDSHMSSLQDTGTQVAMYNAMIQCTEHQIKNQMEKTELQAKLQIEKLQSEIEALTVSTSWVTENLKQQMDICQKSASKYSELIDNCKDRQNKAQFSKNNVKDIANFQELNNETQWMKSSEYKTQEWTKQVEVTLNQGFESFFTSETFANLVRCQETYGTFTHNEEQRWGRYCYEDGNILLQDFRSDKPKNEALVIDLRSLTEHVSFPRHVYMQFTNQDGTSLGRIFIKVNEEAPRQAQQIIDLCLGKTGARWAGSSEICVAYKGRPKEVLLFSKYLTIDNVYSCENILPDLEAKVEIPHKQGLVVPYNNTAGFDILTNTDSTDPLDGPPIGKVVSGLQVLEQIIQDNLVGSSPSKSQMVISESGLLIGSTCKNR</sequence>
<organism evidence="6 7">
    <name type="scientific">Meganyctiphanes norvegica</name>
    <name type="common">Northern krill</name>
    <name type="synonym">Thysanopoda norvegica</name>
    <dbReference type="NCBI Taxonomy" id="48144"/>
    <lineage>
        <taxon>Eukaryota</taxon>
        <taxon>Metazoa</taxon>
        <taxon>Ecdysozoa</taxon>
        <taxon>Arthropoda</taxon>
        <taxon>Crustacea</taxon>
        <taxon>Multicrustacea</taxon>
        <taxon>Malacostraca</taxon>
        <taxon>Eumalacostraca</taxon>
        <taxon>Eucarida</taxon>
        <taxon>Euphausiacea</taxon>
        <taxon>Euphausiidae</taxon>
        <taxon>Meganyctiphanes</taxon>
    </lineage>
</organism>
<gene>
    <name evidence="6" type="ORF">MNOR_LOCUS39366</name>
</gene>
<dbReference type="InterPro" id="IPR052667">
    <property type="entry name" value="E3_ubiquitin-ligase_RING"/>
</dbReference>
<keyword evidence="1" id="KW-0479">Metal-binding</keyword>
<evidence type="ECO:0000256" key="3">
    <source>
        <dbReference type="ARBA" id="ARBA00022833"/>
    </source>
</evidence>
<dbReference type="AlphaFoldDB" id="A0AAV2SMR3"/>
<evidence type="ECO:0000256" key="1">
    <source>
        <dbReference type="ARBA" id="ARBA00022723"/>
    </source>
</evidence>
<dbReference type="PANTHER" id="PTHR47156">
    <property type="entry name" value="PROTEIN CBG20824"/>
    <property type="match status" value="1"/>
</dbReference>
<name>A0AAV2SMR3_MEGNR</name>
<dbReference type="PROSITE" id="PS50089">
    <property type="entry name" value="ZF_RING_2"/>
    <property type="match status" value="1"/>
</dbReference>
<dbReference type="InterPro" id="IPR017907">
    <property type="entry name" value="Znf_RING_CS"/>
</dbReference>